<dbReference type="Gene3D" id="3.40.50.1000">
    <property type="entry name" value="HAD superfamily/HAD-like"/>
    <property type="match status" value="1"/>
</dbReference>
<dbReference type="NCBIfam" id="TIGR01662">
    <property type="entry name" value="HAD-SF-IIIA"/>
    <property type="match status" value="1"/>
</dbReference>
<proteinExistence type="inferred from homology"/>
<keyword evidence="4" id="KW-0479">Metal-binding</keyword>
<evidence type="ECO:0000256" key="1">
    <source>
        <dbReference type="ARBA" id="ARBA00004496"/>
    </source>
</evidence>
<evidence type="ECO:0000256" key="2">
    <source>
        <dbReference type="ARBA" id="ARBA00005628"/>
    </source>
</evidence>
<dbReference type="GO" id="GO:0046872">
    <property type="term" value="F:metal ion binding"/>
    <property type="evidence" value="ECO:0007669"/>
    <property type="project" value="UniProtKB-KW"/>
</dbReference>
<keyword evidence="6" id="KW-0119">Carbohydrate metabolism</keyword>
<name>A0A7Y9IWD8_9BURK</name>
<accession>A0A7Y9IWD8</accession>
<dbReference type="Proteomes" id="UP000542125">
    <property type="component" value="Unassembled WGS sequence"/>
</dbReference>
<evidence type="ECO:0000313" key="9">
    <source>
        <dbReference type="Proteomes" id="UP000542125"/>
    </source>
</evidence>
<reference evidence="8 9" key="1">
    <citation type="submission" date="2020-07" db="EMBL/GenBank/DDBJ databases">
        <title>Genomic Encyclopedia of Type Strains, Phase IV (KMG-V): Genome sequencing to study the core and pangenomes of soil and plant-associated prokaryotes.</title>
        <authorList>
            <person name="Whitman W."/>
        </authorList>
    </citation>
    <scope>NUCLEOTIDE SEQUENCE [LARGE SCALE GENOMIC DNA]</scope>
    <source>
        <strain evidence="8 9">SAS40</strain>
    </source>
</reference>
<dbReference type="InterPro" id="IPR006543">
    <property type="entry name" value="Histidinol-phos"/>
</dbReference>
<dbReference type="GO" id="GO:0005975">
    <property type="term" value="P:carbohydrate metabolic process"/>
    <property type="evidence" value="ECO:0007669"/>
    <property type="project" value="InterPro"/>
</dbReference>
<dbReference type="InterPro" id="IPR036412">
    <property type="entry name" value="HAD-like_sf"/>
</dbReference>
<dbReference type="InterPro" id="IPR006549">
    <property type="entry name" value="HAD-SF_hydro_IIIA"/>
</dbReference>
<keyword evidence="5" id="KW-0378">Hydrolase</keyword>
<keyword evidence="9" id="KW-1185">Reference proteome</keyword>
<dbReference type="PANTHER" id="PTHR42891:SF1">
    <property type="entry name" value="D-GLYCERO-BETA-D-MANNO-HEPTOSE-1,7-BISPHOSPHATE 7-PHOSPHATASE"/>
    <property type="match status" value="1"/>
</dbReference>
<dbReference type="InterPro" id="IPR004446">
    <property type="entry name" value="Heptose_bisP_phosphatase"/>
</dbReference>
<protein>
    <recommendedName>
        <fullName evidence="7">D,D-heptose 1,7-bisphosphate phosphatase</fullName>
    </recommendedName>
</protein>
<dbReference type="AlphaFoldDB" id="A0A7Y9IWD8"/>
<dbReference type="GO" id="GO:0005737">
    <property type="term" value="C:cytoplasm"/>
    <property type="evidence" value="ECO:0007669"/>
    <property type="project" value="UniProtKB-SubCell"/>
</dbReference>
<gene>
    <name evidence="8" type="ORF">FHW18_003296</name>
</gene>
<evidence type="ECO:0000313" key="8">
    <source>
        <dbReference type="EMBL" id="NYE84025.1"/>
    </source>
</evidence>
<dbReference type="CDD" id="cd07503">
    <property type="entry name" value="HAD_HisB-N"/>
    <property type="match status" value="1"/>
</dbReference>
<comment type="subcellular location">
    <subcellularLocation>
        <location evidence="1">Cytoplasm</location>
    </subcellularLocation>
</comment>
<evidence type="ECO:0000256" key="4">
    <source>
        <dbReference type="ARBA" id="ARBA00022723"/>
    </source>
</evidence>
<dbReference type="NCBIfam" id="TIGR01656">
    <property type="entry name" value="Histidinol-ppas"/>
    <property type="match status" value="1"/>
</dbReference>
<dbReference type="GO" id="GO:0016791">
    <property type="term" value="F:phosphatase activity"/>
    <property type="evidence" value="ECO:0007669"/>
    <property type="project" value="InterPro"/>
</dbReference>
<dbReference type="InterPro" id="IPR023214">
    <property type="entry name" value="HAD_sf"/>
</dbReference>
<evidence type="ECO:0000256" key="5">
    <source>
        <dbReference type="ARBA" id="ARBA00022801"/>
    </source>
</evidence>
<organism evidence="8 9">
    <name type="scientific">Pigmentiphaga litoralis</name>
    <dbReference type="NCBI Taxonomy" id="516702"/>
    <lineage>
        <taxon>Bacteria</taxon>
        <taxon>Pseudomonadati</taxon>
        <taxon>Pseudomonadota</taxon>
        <taxon>Betaproteobacteria</taxon>
        <taxon>Burkholderiales</taxon>
        <taxon>Alcaligenaceae</taxon>
        <taxon>Pigmentiphaga</taxon>
    </lineage>
</organism>
<dbReference type="PANTHER" id="PTHR42891">
    <property type="entry name" value="D-GLYCERO-BETA-D-MANNO-HEPTOSE-1,7-BISPHOSPHATE 7-PHOSPHATASE"/>
    <property type="match status" value="1"/>
</dbReference>
<sequence>MSPYTPGRAQAARSSRVGAIFLDKDGTLVEDVPYNVDPEQMRFAPGAREGLQALARCGLPLIVVSNQSGIALGRFDEVALDAVHLRLAEMFDDAGADLADFYYCPHHPDGTVRKYAVACDCRKPASGLFEQVARERRVALDQSWMIGDILHDIEAGRRVGCQTILIDNGNETEWQLTPERTPHFRCPDFAAAARVVCEQLALAQASGPTTQGSGT</sequence>
<evidence type="ECO:0000256" key="6">
    <source>
        <dbReference type="ARBA" id="ARBA00023277"/>
    </source>
</evidence>
<evidence type="ECO:0000256" key="7">
    <source>
        <dbReference type="ARBA" id="ARBA00031828"/>
    </source>
</evidence>
<keyword evidence="3" id="KW-0963">Cytoplasm</keyword>
<comment type="similarity">
    <text evidence="2">Belongs to the GmhB family.</text>
</comment>
<dbReference type="SUPFAM" id="SSF56784">
    <property type="entry name" value="HAD-like"/>
    <property type="match status" value="1"/>
</dbReference>
<comment type="caution">
    <text evidence="8">The sequence shown here is derived from an EMBL/GenBank/DDBJ whole genome shotgun (WGS) entry which is preliminary data.</text>
</comment>
<dbReference type="Pfam" id="PF13242">
    <property type="entry name" value="Hydrolase_like"/>
    <property type="match status" value="1"/>
</dbReference>
<dbReference type="RefSeq" id="WP_179587765.1">
    <property type="nucleotide sequence ID" value="NZ_JACBYR010000001.1"/>
</dbReference>
<dbReference type="EMBL" id="JACBYR010000001">
    <property type="protein sequence ID" value="NYE84025.1"/>
    <property type="molecule type" value="Genomic_DNA"/>
</dbReference>
<evidence type="ECO:0000256" key="3">
    <source>
        <dbReference type="ARBA" id="ARBA00022490"/>
    </source>
</evidence>